<proteinExistence type="predicted"/>
<sequence>MPKPIAFNFGKVKNAPSLSTSISTSVSLPTKKPSANGAPNSARHRTALHADDNDQDEEEPKYEAVTGFSTSGAILIQPIEEKKDLVIENSGNQDWRTRGRGKDLLPKEVRAAKEGQDVVMVETDKVSTASGLQFASKAEINASTPTPSSSITVNNQTEPKPKSVDEEALAALLSDNPNAPRSNTVIESSTNRALRPHEETEDFRIDVASRPNSSTLEEYAAMPVEEFGLAMLRGMGKKRRANGEVINLEPPSEKKDVKSRKQEGFLGIGAKPAPGMDGVELGAWGKADMRKNNKGQGFFTPLMVKDIKTGEVVTEEEMERRKKDAVDGDWRERRNRNLEKHGRDRDGDDNKEAVNGFPRRERDDDSGHESSRSRRDKDRNTDYDSSKSKRRRSRSRSRDRRYRDDDEKYESSSSRRHKDHGHGRDRDRDRSGYRERHKDRDYDRDDRRHRDRDRR</sequence>
<dbReference type="EMBL" id="JAPDRQ010000094">
    <property type="protein sequence ID" value="KAJ9655543.1"/>
    <property type="molecule type" value="Genomic_DNA"/>
</dbReference>
<keyword evidence="2" id="KW-1185">Reference proteome</keyword>
<gene>
    <name evidence="1" type="primary">spp2</name>
    <name evidence="1" type="ORF">H2198_005634</name>
</gene>
<evidence type="ECO:0000313" key="2">
    <source>
        <dbReference type="Proteomes" id="UP001172386"/>
    </source>
</evidence>
<comment type="caution">
    <text evidence="1">The sequence shown here is derived from an EMBL/GenBank/DDBJ whole genome shotgun (WGS) entry which is preliminary data.</text>
</comment>
<organism evidence="1 2">
    <name type="scientific">Neophaeococcomyces mojaviensis</name>
    <dbReference type="NCBI Taxonomy" id="3383035"/>
    <lineage>
        <taxon>Eukaryota</taxon>
        <taxon>Fungi</taxon>
        <taxon>Dikarya</taxon>
        <taxon>Ascomycota</taxon>
        <taxon>Pezizomycotina</taxon>
        <taxon>Eurotiomycetes</taxon>
        <taxon>Chaetothyriomycetidae</taxon>
        <taxon>Chaetothyriales</taxon>
        <taxon>Chaetothyriales incertae sedis</taxon>
        <taxon>Neophaeococcomyces</taxon>
    </lineage>
</organism>
<name>A0ACC3A5Q9_9EURO</name>
<accession>A0ACC3A5Q9</accession>
<protein>
    <submittedName>
        <fullName evidence="1">DNA primase large subunit Spp2</fullName>
    </submittedName>
</protein>
<evidence type="ECO:0000313" key="1">
    <source>
        <dbReference type="EMBL" id="KAJ9655543.1"/>
    </source>
</evidence>
<dbReference type="Proteomes" id="UP001172386">
    <property type="component" value="Unassembled WGS sequence"/>
</dbReference>
<reference evidence="1" key="1">
    <citation type="submission" date="2022-10" db="EMBL/GenBank/DDBJ databases">
        <title>Culturing micro-colonial fungi from biological soil crusts in the Mojave desert and describing Neophaeococcomyces mojavensis, and introducing the new genera and species Taxawa tesnikishii.</title>
        <authorList>
            <person name="Kurbessoian T."/>
            <person name="Stajich J.E."/>
        </authorList>
    </citation>
    <scope>NUCLEOTIDE SEQUENCE</scope>
    <source>
        <strain evidence="1">JES_112</strain>
    </source>
</reference>